<proteinExistence type="predicted"/>
<dbReference type="Pfam" id="PF00990">
    <property type="entry name" value="GGDEF"/>
    <property type="match status" value="1"/>
</dbReference>
<dbReference type="SUPFAM" id="SSF55073">
    <property type="entry name" value="Nucleotide cyclase"/>
    <property type="match status" value="1"/>
</dbReference>
<name>K1SK99_9ZZZZ</name>
<accession>K1SK99</accession>
<dbReference type="Gene3D" id="3.30.70.270">
    <property type="match status" value="1"/>
</dbReference>
<gene>
    <name evidence="2" type="ORF">LEA_15960</name>
</gene>
<dbReference type="AlphaFoldDB" id="K1SK99"/>
<evidence type="ECO:0000259" key="1">
    <source>
        <dbReference type="Pfam" id="PF00990"/>
    </source>
</evidence>
<feature type="non-terminal residue" evidence="2">
    <location>
        <position position="257"/>
    </location>
</feature>
<dbReference type="InterPro" id="IPR043128">
    <property type="entry name" value="Rev_trsase/Diguanyl_cyclase"/>
</dbReference>
<dbReference type="EMBL" id="AJWY01010903">
    <property type="protein sequence ID" value="EKC54230.1"/>
    <property type="molecule type" value="Genomic_DNA"/>
</dbReference>
<dbReference type="InterPro" id="IPR000160">
    <property type="entry name" value="GGDEF_dom"/>
</dbReference>
<organism evidence="2">
    <name type="scientific">human gut metagenome</name>
    <dbReference type="NCBI Taxonomy" id="408170"/>
    <lineage>
        <taxon>unclassified sequences</taxon>
        <taxon>metagenomes</taxon>
        <taxon>organismal metagenomes</taxon>
    </lineage>
</organism>
<evidence type="ECO:0000313" key="2">
    <source>
        <dbReference type="EMBL" id="EKC54230.1"/>
    </source>
</evidence>
<feature type="domain" description="GGDEF" evidence="1">
    <location>
        <begin position="116"/>
        <end position="221"/>
    </location>
</feature>
<sequence length="257" mass="28037">MQEFTLEQIGMQVTALQNFFDQVTLIDPLAQAEVDPATLRATGHADAVPVLNADGRGWQPILGEDTGFVFYQNIQVEQRPFVLAATYFLTADLPANDREANALLRLLGQYREEMRRDYVTGVYNRAFLDSTYRKKVAAAACAGKPVSVVAARVNEYWNLLREEGTHAADCCLNTAAGILQLAAGPDQQNAVVRLEDGIFLVVSVGTPAAKLQAALHEALGESRRTFGITLSRRGEFTVSLSSADWGEAGSWDLMVAL</sequence>
<dbReference type="InterPro" id="IPR029787">
    <property type="entry name" value="Nucleotide_cyclase"/>
</dbReference>
<reference evidence="2" key="1">
    <citation type="journal article" date="2013" name="Environ. Microbiol.">
        <title>Microbiota from the distal guts of lean and obese adolescents exhibit partial functional redundancy besides clear differences in community structure.</title>
        <authorList>
            <person name="Ferrer M."/>
            <person name="Ruiz A."/>
            <person name="Lanza F."/>
            <person name="Haange S.B."/>
            <person name="Oberbach A."/>
            <person name="Till H."/>
            <person name="Bargiela R."/>
            <person name="Campoy C."/>
            <person name="Segura M.T."/>
            <person name="Richter M."/>
            <person name="von Bergen M."/>
            <person name="Seifert J."/>
            <person name="Suarez A."/>
        </authorList>
    </citation>
    <scope>NUCLEOTIDE SEQUENCE</scope>
</reference>
<comment type="caution">
    <text evidence="2">The sequence shown here is derived from an EMBL/GenBank/DDBJ whole genome shotgun (WGS) entry which is preliminary data.</text>
</comment>
<protein>
    <submittedName>
        <fullName evidence="2">Diguanylate cyclase with PAS/PAC sensor</fullName>
    </submittedName>
</protein>